<dbReference type="InterPro" id="IPR022385">
    <property type="entry name" value="Rhs_assc_core"/>
</dbReference>
<dbReference type="EMBL" id="DSRD01000232">
    <property type="protein sequence ID" value="HGW93369.1"/>
    <property type="molecule type" value="Genomic_DNA"/>
</dbReference>
<accession>A0A832H1Q6</accession>
<gene>
    <name evidence="1" type="ORF">ENR47_03650</name>
</gene>
<sequence>MGRIRLDINAGLTQVLNDGTNQYLYGVGRIAQVNTTTEYFLGDALGSVRQLTDASGEITLAKSYAPYGETANSAGSAISPFAFTGEQQDVSGLTYLRARYYSSGDGHFLTRDTWMGDYNRPLSLNRWNYVSANPVNHSDPSGYCTGYKGIDPLINTAMSFTGPYIFDRDHWRATGDSWKESWNTCVESFQKASVEYQRGNYWRAYLYANGFSASMHQAGARVDQINRELDTIWCEDAPLGERIYAALDVGAWSIGIASFIAPFAYEGWLATKGLVSEAYLGSLGRFSYYDDMLNPTMRHSGHYAEPIDVQSAYVQRLINSYRFATAEEKIAIQHELNAISIQRATTSLNTLNINLKNLPSGNNCVGCLNNLLRSRGAPTLVDDNYGLISDLRLNYTELSPQSALQTGNVVSWSTPELNPLPGFTRLEFYRHVGMYLDEGFVFSKLGQTGPYTVLTLDELAFWYPRIPTRFWAFP</sequence>
<comment type="caution">
    <text evidence="1">The sequence shown here is derived from an EMBL/GenBank/DDBJ whole genome shotgun (WGS) entry which is preliminary data.</text>
</comment>
<dbReference type="Gene3D" id="2.180.10.10">
    <property type="entry name" value="RHS repeat-associated core"/>
    <property type="match status" value="1"/>
</dbReference>
<organism evidence="1">
    <name type="scientific">Oscillatoriales cyanobacterium SpSt-402</name>
    <dbReference type="NCBI Taxonomy" id="2282168"/>
    <lineage>
        <taxon>Bacteria</taxon>
        <taxon>Bacillati</taxon>
        <taxon>Cyanobacteriota</taxon>
        <taxon>Cyanophyceae</taxon>
        <taxon>Oscillatoriophycideae</taxon>
        <taxon>Oscillatoriales</taxon>
    </lineage>
</organism>
<evidence type="ECO:0000313" key="1">
    <source>
        <dbReference type="EMBL" id="HGW93369.1"/>
    </source>
</evidence>
<dbReference type="PANTHER" id="PTHR32305:SF15">
    <property type="entry name" value="PROTEIN RHSA-RELATED"/>
    <property type="match status" value="1"/>
</dbReference>
<proteinExistence type="predicted"/>
<dbReference type="InterPro" id="IPR050708">
    <property type="entry name" value="T6SS_VgrG/RHS"/>
</dbReference>
<name>A0A832H1Q6_9CYAN</name>
<dbReference type="PANTHER" id="PTHR32305">
    <property type="match status" value="1"/>
</dbReference>
<dbReference type="AlphaFoldDB" id="A0A832H1Q6"/>
<reference evidence="1" key="1">
    <citation type="journal article" date="2020" name="mSystems">
        <title>Genome- and Community-Level Interaction Insights into Carbon Utilization and Element Cycling Functions of Hydrothermarchaeota in Hydrothermal Sediment.</title>
        <authorList>
            <person name="Zhou Z."/>
            <person name="Liu Y."/>
            <person name="Xu W."/>
            <person name="Pan J."/>
            <person name="Luo Z.H."/>
            <person name="Li M."/>
        </authorList>
    </citation>
    <scope>NUCLEOTIDE SEQUENCE [LARGE SCALE GENOMIC DNA]</scope>
    <source>
        <strain evidence="1">SpSt-402</strain>
    </source>
</reference>
<dbReference type="NCBIfam" id="TIGR03696">
    <property type="entry name" value="Rhs_assc_core"/>
    <property type="match status" value="1"/>
</dbReference>
<protein>
    <submittedName>
        <fullName evidence="1">RHS repeat-associated core domain-containing protein</fullName>
    </submittedName>
</protein>